<organism evidence="3 4">
    <name type="scientific">Quercus lobata</name>
    <name type="common">Valley oak</name>
    <dbReference type="NCBI Taxonomy" id="97700"/>
    <lineage>
        <taxon>Eukaryota</taxon>
        <taxon>Viridiplantae</taxon>
        <taxon>Streptophyta</taxon>
        <taxon>Embryophyta</taxon>
        <taxon>Tracheophyta</taxon>
        <taxon>Spermatophyta</taxon>
        <taxon>Magnoliopsida</taxon>
        <taxon>eudicotyledons</taxon>
        <taxon>Gunneridae</taxon>
        <taxon>Pentapetalae</taxon>
        <taxon>rosids</taxon>
        <taxon>fabids</taxon>
        <taxon>Fagales</taxon>
        <taxon>Fagaceae</taxon>
        <taxon>Quercus</taxon>
    </lineage>
</organism>
<feature type="region of interest" description="Disordered" evidence="1">
    <location>
        <begin position="98"/>
        <end position="139"/>
    </location>
</feature>
<accession>A0A7N2MRG8</accession>
<keyword evidence="2" id="KW-0812">Transmembrane</keyword>
<evidence type="ECO:0000256" key="1">
    <source>
        <dbReference type="SAM" id="MobiDB-lite"/>
    </source>
</evidence>
<proteinExistence type="predicted"/>
<protein>
    <submittedName>
        <fullName evidence="3">Uncharacterized protein</fullName>
    </submittedName>
</protein>
<evidence type="ECO:0000313" key="4">
    <source>
        <dbReference type="Proteomes" id="UP000594261"/>
    </source>
</evidence>
<reference evidence="3 4" key="1">
    <citation type="journal article" date="2016" name="G3 (Bethesda)">
        <title>First Draft Assembly and Annotation of the Genome of a California Endemic Oak Quercus lobata Nee (Fagaceae).</title>
        <authorList>
            <person name="Sork V.L."/>
            <person name="Fitz-Gibbon S.T."/>
            <person name="Puiu D."/>
            <person name="Crepeau M."/>
            <person name="Gugger P.F."/>
            <person name="Sherman R."/>
            <person name="Stevens K."/>
            <person name="Langley C.H."/>
            <person name="Pellegrini M."/>
            <person name="Salzberg S.L."/>
        </authorList>
    </citation>
    <scope>NUCLEOTIDE SEQUENCE [LARGE SCALE GENOMIC DNA]</scope>
    <source>
        <strain evidence="3 4">cv. SW786</strain>
    </source>
</reference>
<reference evidence="3" key="2">
    <citation type="submission" date="2021-01" db="UniProtKB">
        <authorList>
            <consortium name="EnsemblPlants"/>
        </authorList>
    </citation>
    <scope>IDENTIFICATION</scope>
</reference>
<feature type="compositionally biased region" description="Acidic residues" evidence="1">
    <location>
        <begin position="110"/>
        <end position="121"/>
    </location>
</feature>
<sequence>MRVTLFGVWNKPESFGILLNLCCIAAGLSWLFCFVHESIPKYSSSSSSSLAVVEGDSSVSLLERCLVAPLAVSSSSMLSPVMKGQYCAFGAVTLEKGKLDMSQKQSQTSPEDDTSRDEEDNSNNNKEVENSLEGDSEED</sequence>
<keyword evidence="2" id="KW-0472">Membrane</keyword>
<dbReference type="AlphaFoldDB" id="A0A7N2MRG8"/>
<dbReference type="EMBL" id="LRBV02000010">
    <property type="status" value="NOT_ANNOTATED_CDS"/>
    <property type="molecule type" value="Genomic_DNA"/>
</dbReference>
<dbReference type="InParanoid" id="A0A7N2MRG8"/>
<feature type="compositionally biased region" description="Acidic residues" evidence="1">
    <location>
        <begin position="130"/>
        <end position="139"/>
    </location>
</feature>
<evidence type="ECO:0000313" key="3">
    <source>
        <dbReference type="EnsemblPlants" id="QL10p026162:mrna"/>
    </source>
</evidence>
<keyword evidence="2" id="KW-1133">Transmembrane helix</keyword>
<keyword evidence="4" id="KW-1185">Reference proteome</keyword>
<name>A0A7N2MRG8_QUELO</name>
<dbReference type="Proteomes" id="UP000594261">
    <property type="component" value="Chromosome 10"/>
</dbReference>
<evidence type="ECO:0000256" key="2">
    <source>
        <dbReference type="SAM" id="Phobius"/>
    </source>
</evidence>
<dbReference type="Gramene" id="QL10p026162:mrna">
    <property type="protein sequence ID" value="QL10p026162:mrna"/>
    <property type="gene ID" value="QL10p026162"/>
</dbReference>
<feature type="transmembrane region" description="Helical" evidence="2">
    <location>
        <begin position="15"/>
        <end position="35"/>
    </location>
</feature>
<dbReference type="EnsemblPlants" id="QL10p026162:mrna">
    <property type="protein sequence ID" value="QL10p026162:mrna"/>
    <property type="gene ID" value="QL10p026162"/>
</dbReference>